<gene>
    <name evidence="1" type="ordered locus">MTR_8g030580</name>
</gene>
<keyword evidence="3" id="KW-1185">Reference proteome</keyword>
<evidence type="ECO:0000313" key="2">
    <source>
        <dbReference type="EnsemblPlants" id="AET02041"/>
    </source>
</evidence>
<sequence length="75" mass="8818">MTICLYGWLEQKSNLRSQNYSIQNIGSTFAHSNAIFFTRSVNFVWLIFTLLTSKKLKTLTDSNIERVSKTRKIKW</sequence>
<reference evidence="2" key="3">
    <citation type="submission" date="2015-04" db="UniProtKB">
        <authorList>
            <consortium name="EnsemblPlants"/>
        </authorList>
    </citation>
    <scope>IDENTIFICATION</scope>
    <source>
        <strain evidence="2">cv. Jemalong A17</strain>
    </source>
</reference>
<reference evidence="1 3" key="1">
    <citation type="journal article" date="2011" name="Nature">
        <title>The Medicago genome provides insight into the evolution of rhizobial symbioses.</title>
        <authorList>
            <person name="Young N.D."/>
            <person name="Debelle F."/>
            <person name="Oldroyd G.E."/>
            <person name="Geurts R."/>
            <person name="Cannon S.B."/>
            <person name="Udvardi M.K."/>
            <person name="Benedito V.A."/>
            <person name="Mayer K.F."/>
            <person name="Gouzy J."/>
            <person name="Schoof H."/>
            <person name="Van de Peer Y."/>
            <person name="Proost S."/>
            <person name="Cook D.R."/>
            <person name="Meyers B.C."/>
            <person name="Spannagl M."/>
            <person name="Cheung F."/>
            <person name="De Mita S."/>
            <person name="Krishnakumar V."/>
            <person name="Gundlach H."/>
            <person name="Zhou S."/>
            <person name="Mudge J."/>
            <person name="Bharti A.K."/>
            <person name="Murray J.D."/>
            <person name="Naoumkina M.A."/>
            <person name="Rosen B."/>
            <person name="Silverstein K.A."/>
            <person name="Tang H."/>
            <person name="Rombauts S."/>
            <person name="Zhao P.X."/>
            <person name="Zhou P."/>
            <person name="Barbe V."/>
            <person name="Bardou P."/>
            <person name="Bechner M."/>
            <person name="Bellec A."/>
            <person name="Berger A."/>
            <person name="Berges H."/>
            <person name="Bidwell S."/>
            <person name="Bisseling T."/>
            <person name="Choisne N."/>
            <person name="Couloux A."/>
            <person name="Denny R."/>
            <person name="Deshpande S."/>
            <person name="Dai X."/>
            <person name="Doyle J.J."/>
            <person name="Dudez A.M."/>
            <person name="Farmer A.D."/>
            <person name="Fouteau S."/>
            <person name="Franken C."/>
            <person name="Gibelin C."/>
            <person name="Gish J."/>
            <person name="Goldstein S."/>
            <person name="Gonzalez A.J."/>
            <person name="Green P.J."/>
            <person name="Hallab A."/>
            <person name="Hartog M."/>
            <person name="Hua A."/>
            <person name="Humphray S.J."/>
            <person name="Jeong D.H."/>
            <person name="Jing Y."/>
            <person name="Jocker A."/>
            <person name="Kenton S.M."/>
            <person name="Kim D.J."/>
            <person name="Klee K."/>
            <person name="Lai H."/>
            <person name="Lang C."/>
            <person name="Lin S."/>
            <person name="Macmil S.L."/>
            <person name="Magdelenat G."/>
            <person name="Matthews L."/>
            <person name="McCorrison J."/>
            <person name="Monaghan E.L."/>
            <person name="Mun J.H."/>
            <person name="Najar F.Z."/>
            <person name="Nicholson C."/>
            <person name="Noirot C."/>
            <person name="O'Bleness M."/>
            <person name="Paule C.R."/>
            <person name="Poulain J."/>
            <person name="Prion F."/>
            <person name="Qin B."/>
            <person name="Qu C."/>
            <person name="Retzel E.F."/>
            <person name="Riddle C."/>
            <person name="Sallet E."/>
            <person name="Samain S."/>
            <person name="Samson N."/>
            <person name="Sanders I."/>
            <person name="Saurat O."/>
            <person name="Scarpelli C."/>
            <person name="Schiex T."/>
            <person name="Segurens B."/>
            <person name="Severin A.J."/>
            <person name="Sherrier D.J."/>
            <person name="Shi R."/>
            <person name="Sims S."/>
            <person name="Singer S.R."/>
            <person name="Sinharoy S."/>
            <person name="Sterck L."/>
            <person name="Viollet A."/>
            <person name="Wang B.B."/>
            <person name="Wang K."/>
            <person name="Wang M."/>
            <person name="Wang X."/>
            <person name="Warfsmann J."/>
            <person name="Weissenbach J."/>
            <person name="White D.D."/>
            <person name="White J.D."/>
            <person name="Wiley G.B."/>
            <person name="Wincker P."/>
            <person name="Xing Y."/>
            <person name="Yang L."/>
            <person name="Yao Z."/>
            <person name="Ying F."/>
            <person name="Zhai J."/>
            <person name="Zhou L."/>
            <person name="Zuber A."/>
            <person name="Denarie J."/>
            <person name="Dixon R.A."/>
            <person name="May G.D."/>
            <person name="Schwartz D.C."/>
            <person name="Rogers J."/>
            <person name="Quetier F."/>
            <person name="Town C.D."/>
            <person name="Roe B.A."/>
        </authorList>
    </citation>
    <scope>NUCLEOTIDE SEQUENCE [LARGE SCALE GENOMIC DNA]</scope>
    <source>
        <strain evidence="1">A17</strain>
        <strain evidence="2 3">cv. Jemalong A17</strain>
    </source>
</reference>
<accession>G7LBQ3</accession>
<dbReference type="EnsemblPlants" id="AET02041">
    <property type="protein sequence ID" value="AET02041"/>
    <property type="gene ID" value="MTR_8g030580"/>
</dbReference>
<dbReference type="PaxDb" id="3880-AET02041"/>
<dbReference type="Proteomes" id="UP000002051">
    <property type="component" value="Chromosome 8"/>
</dbReference>
<organism evidence="1 3">
    <name type="scientific">Medicago truncatula</name>
    <name type="common">Barrel medic</name>
    <name type="synonym">Medicago tribuloides</name>
    <dbReference type="NCBI Taxonomy" id="3880"/>
    <lineage>
        <taxon>Eukaryota</taxon>
        <taxon>Viridiplantae</taxon>
        <taxon>Streptophyta</taxon>
        <taxon>Embryophyta</taxon>
        <taxon>Tracheophyta</taxon>
        <taxon>Spermatophyta</taxon>
        <taxon>Magnoliopsida</taxon>
        <taxon>eudicotyledons</taxon>
        <taxon>Gunneridae</taxon>
        <taxon>Pentapetalae</taxon>
        <taxon>rosids</taxon>
        <taxon>fabids</taxon>
        <taxon>Fabales</taxon>
        <taxon>Fabaceae</taxon>
        <taxon>Papilionoideae</taxon>
        <taxon>50 kb inversion clade</taxon>
        <taxon>NPAAA clade</taxon>
        <taxon>Hologalegina</taxon>
        <taxon>IRL clade</taxon>
        <taxon>Trifolieae</taxon>
        <taxon>Medicago</taxon>
    </lineage>
</organism>
<proteinExistence type="predicted"/>
<dbReference type="EMBL" id="CM001224">
    <property type="protein sequence ID" value="AET02041.1"/>
    <property type="molecule type" value="Genomic_DNA"/>
</dbReference>
<dbReference type="AlphaFoldDB" id="G7LBQ3"/>
<reference evidence="1 3" key="2">
    <citation type="journal article" date="2014" name="BMC Genomics">
        <title>An improved genome release (version Mt4.0) for the model legume Medicago truncatula.</title>
        <authorList>
            <person name="Tang H."/>
            <person name="Krishnakumar V."/>
            <person name="Bidwell S."/>
            <person name="Rosen B."/>
            <person name="Chan A."/>
            <person name="Zhou S."/>
            <person name="Gentzbittel L."/>
            <person name="Childs K.L."/>
            <person name="Yandell M."/>
            <person name="Gundlach H."/>
            <person name="Mayer K.F."/>
            <person name="Schwartz D.C."/>
            <person name="Town C.D."/>
        </authorList>
    </citation>
    <scope>GENOME REANNOTATION</scope>
    <source>
        <strain evidence="2 3">cv. Jemalong A17</strain>
    </source>
</reference>
<evidence type="ECO:0000313" key="3">
    <source>
        <dbReference type="Proteomes" id="UP000002051"/>
    </source>
</evidence>
<dbReference type="HOGENOM" id="CLU_2674893_0_0_1"/>
<evidence type="ECO:0000313" key="1">
    <source>
        <dbReference type="EMBL" id="AET02041.1"/>
    </source>
</evidence>
<name>G7LBQ3_MEDTR</name>
<protein>
    <submittedName>
        <fullName evidence="1 2">Uncharacterized protein</fullName>
    </submittedName>
</protein>